<dbReference type="InterPro" id="IPR013229">
    <property type="entry name" value="PEGA"/>
</dbReference>
<dbReference type="InterPro" id="IPR029030">
    <property type="entry name" value="Caspase-like_dom_sf"/>
</dbReference>
<dbReference type="Gene3D" id="3.40.50.10610">
    <property type="entry name" value="ABC-type transport auxiliary lipoprotein component"/>
    <property type="match status" value="1"/>
</dbReference>
<dbReference type="Pfam" id="PF08308">
    <property type="entry name" value="PEGA"/>
    <property type="match status" value="1"/>
</dbReference>
<proteinExistence type="predicted"/>
<sequence>MHLLWRRHQRKKKEGGDAFVHGILPPKQYFEDNDIQRYAVVIGISDYNDPRIADLQYADADAQAFYDFITSPAGGDFKKDHVLLLKNEQATLKNVTLSITNFLKKAKETDFVVIFMACHGEPEPDRPSNLYLLMHDSEAGSLSATAYHMEDVNADMKRYIAAKRLVFFADACHSSGLTKSTVNIRGRTNTIHAALSTLKSTREGWGIVSASRASEVSVESNQFGGGHGVFTHYLLEGLRGKADAAGNQNGIVTLAEAFDFAEEKVRSATHNTQHPDVSGNFDNNLPLGFPGVETGIKVGAQKIATPPWGGLRIYGKPEGATVYIKGKEVGITPLNIKLASGVYPVMIKMRGHPDVPGTVFINPDEMTEVYSEQLFEQFYFGDNSGASGGARMAYADADRPSPVYVESGEKTNTTILLNNKKQNVTMPEAITPESTQSVYAETVLQNADLQKTKENIDALIKELETMVKKQTGEEKPVLAKKPSEKNPASADALRAVPVSVKEFNLKMGALSNRHNMEMLRQRIIDALLAQSDLRVVERDLELQEEILREQRLSGSVLADEMYRVELGKIQGAQFLCFGEIYPGEGQDQRMIRIEVVDTATTLIDVFEHPFRSEENLGTVAYDIAAKMREKIVAKRK</sequence>
<dbReference type="Gene3D" id="3.40.50.1460">
    <property type="match status" value="1"/>
</dbReference>
<dbReference type="EMBL" id="AYTS01000061">
    <property type="protein sequence ID" value="OOP56771.1"/>
    <property type="molecule type" value="Genomic_DNA"/>
</dbReference>
<dbReference type="Pfam" id="PF00656">
    <property type="entry name" value="Peptidase_C14"/>
    <property type="match status" value="1"/>
</dbReference>
<dbReference type="SUPFAM" id="SSF52129">
    <property type="entry name" value="Caspase-like"/>
    <property type="match status" value="1"/>
</dbReference>
<protein>
    <submittedName>
        <fullName evidence="3">Uncharacterized protein</fullName>
    </submittedName>
</protein>
<dbReference type="STRING" id="1004156.AYP45_07065"/>
<evidence type="ECO:0000259" key="1">
    <source>
        <dbReference type="Pfam" id="PF00656"/>
    </source>
</evidence>
<evidence type="ECO:0000313" key="3">
    <source>
        <dbReference type="EMBL" id="OOP56771.1"/>
    </source>
</evidence>
<organism evidence="3 4">
    <name type="scientific">Candidatus Brocadia carolinensis</name>
    <dbReference type="NCBI Taxonomy" id="1004156"/>
    <lineage>
        <taxon>Bacteria</taxon>
        <taxon>Pseudomonadati</taxon>
        <taxon>Planctomycetota</taxon>
        <taxon>Candidatus Brocadiia</taxon>
        <taxon>Candidatus Brocadiales</taxon>
        <taxon>Candidatus Brocadiaceae</taxon>
        <taxon>Candidatus Brocadia</taxon>
    </lineage>
</organism>
<dbReference type="AlphaFoldDB" id="A0A1V4AUM9"/>
<comment type="caution">
    <text evidence="3">The sequence shown here is derived from an EMBL/GenBank/DDBJ whole genome shotgun (WGS) entry which is preliminary data.</text>
</comment>
<dbReference type="GO" id="GO:0006508">
    <property type="term" value="P:proteolysis"/>
    <property type="evidence" value="ECO:0007669"/>
    <property type="project" value="InterPro"/>
</dbReference>
<dbReference type="InterPro" id="IPR011600">
    <property type="entry name" value="Pept_C14_caspase"/>
</dbReference>
<accession>A0A1V4AUM9</accession>
<evidence type="ECO:0000313" key="4">
    <source>
        <dbReference type="Proteomes" id="UP000189681"/>
    </source>
</evidence>
<name>A0A1V4AUM9_9BACT</name>
<gene>
    <name evidence="3" type="ORF">AYP45_07065</name>
</gene>
<dbReference type="GO" id="GO:0004197">
    <property type="term" value="F:cysteine-type endopeptidase activity"/>
    <property type="evidence" value="ECO:0007669"/>
    <property type="project" value="InterPro"/>
</dbReference>
<feature type="domain" description="PEGA" evidence="2">
    <location>
        <begin position="308"/>
        <end position="370"/>
    </location>
</feature>
<feature type="domain" description="Peptidase C14 caspase" evidence="1">
    <location>
        <begin position="37"/>
        <end position="279"/>
    </location>
</feature>
<reference evidence="3 4" key="1">
    <citation type="journal article" date="2017" name="Water Res.">
        <title>Discovery and metagenomic analysis of an anammox bacterial enrichment related to Candidatus "Brocadia caroliniensis" in a full-scale glycerol-fed nitritation-denitritation separate centrate treatment process.</title>
        <authorList>
            <person name="Park H."/>
            <person name="Brotto A.C."/>
            <person name="van Loosdrecht M.C."/>
            <person name="Chandran K."/>
        </authorList>
    </citation>
    <scope>NUCLEOTIDE SEQUENCE [LARGE SCALE GENOMIC DNA]</scope>
    <source>
        <strain evidence="3">26THWARD</strain>
    </source>
</reference>
<evidence type="ECO:0000259" key="2">
    <source>
        <dbReference type="Pfam" id="PF08308"/>
    </source>
</evidence>
<dbReference type="Proteomes" id="UP000189681">
    <property type="component" value="Unassembled WGS sequence"/>
</dbReference>